<dbReference type="AlphaFoldDB" id="A0A8C6CJZ2"/>
<dbReference type="PANTHER" id="PTHR12392:SF0">
    <property type="entry name" value="LADININ-1"/>
    <property type="match status" value="1"/>
</dbReference>
<dbReference type="Ensembl" id="ENSMMST00000002051.1">
    <property type="protein sequence ID" value="ENSMMSP00000001859.1"/>
    <property type="gene ID" value="ENSMMSG00000001433.1"/>
</dbReference>
<dbReference type="InterPro" id="IPR017404">
    <property type="entry name" value="Ladinin_1"/>
</dbReference>
<accession>A0A8C6CJZ2</accession>
<feature type="compositionally biased region" description="Basic and acidic residues" evidence="1">
    <location>
        <begin position="179"/>
        <end position="204"/>
    </location>
</feature>
<reference evidence="2" key="1">
    <citation type="submission" date="2025-08" db="UniProtKB">
        <authorList>
            <consortium name="Ensembl"/>
        </authorList>
    </citation>
    <scope>IDENTIFICATION</scope>
</reference>
<feature type="region of interest" description="Disordered" evidence="1">
    <location>
        <begin position="1"/>
        <end position="326"/>
    </location>
</feature>
<reference evidence="2" key="2">
    <citation type="submission" date="2025-09" db="UniProtKB">
        <authorList>
            <consortium name="Ensembl"/>
        </authorList>
    </citation>
    <scope>IDENTIFICATION</scope>
</reference>
<feature type="compositionally biased region" description="Acidic residues" evidence="1">
    <location>
        <begin position="456"/>
        <end position="473"/>
    </location>
</feature>
<organism evidence="2 3">
    <name type="scientific">Moschus moschiferus</name>
    <name type="common">Siberian musk deer</name>
    <name type="synonym">Moschus sibiricus</name>
    <dbReference type="NCBI Taxonomy" id="68415"/>
    <lineage>
        <taxon>Eukaryota</taxon>
        <taxon>Metazoa</taxon>
        <taxon>Chordata</taxon>
        <taxon>Craniata</taxon>
        <taxon>Vertebrata</taxon>
        <taxon>Euteleostomi</taxon>
        <taxon>Mammalia</taxon>
        <taxon>Eutheria</taxon>
        <taxon>Laurasiatheria</taxon>
        <taxon>Artiodactyla</taxon>
        <taxon>Ruminantia</taxon>
        <taxon>Pecora</taxon>
        <taxon>Moschidae</taxon>
        <taxon>Moschus</taxon>
    </lineage>
</organism>
<feature type="region of interest" description="Disordered" evidence="1">
    <location>
        <begin position="419"/>
        <end position="492"/>
    </location>
</feature>
<feature type="compositionally biased region" description="Polar residues" evidence="1">
    <location>
        <begin position="419"/>
        <end position="431"/>
    </location>
</feature>
<dbReference type="PANTHER" id="PTHR12392">
    <property type="entry name" value="LADININ 1"/>
    <property type="match status" value="1"/>
</dbReference>
<feature type="compositionally biased region" description="Polar residues" evidence="1">
    <location>
        <begin position="293"/>
        <end position="310"/>
    </location>
</feature>
<evidence type="ECO:0008006" key="4">
    <source>
        <dbReference type="Google" id="ProtNLM"/>
    </source>
</evidence>
<name>A0A8C6CJZ2_MOSMO</name>
<proteinExistence type="predicted"/>
<feature type="compositionally biased region" description="Polar residues" evidence="1">
    <location>
        <begin position="167"/>
        <end position="177"/>
    </location>
</feature>
<sequence>MSVSRKSWAALSSLTRQWTLEDEEEQERERRRRHRNLSFATDDEDPPARDEDLPAPERLLSVEEAEGPRPPAPAPRDEEDVQAVLRMRQERRQRRREAPVPEPPEARQLPPAPEEQVKSPSGRRLNRERGSAEEGGPAGSAPAGSEKLSAAGKTLEPEASLDPETPSPSKCSVSQKITVLEERAVSGKRAVPDKVSVLEKRLVSEKATVFEKTPAPETQLAPGRAMAPARPQAREHPASAEHPSSPGGQRGAGPEKEPESSVGPLPQAGSLPPVTLQVRTPSMEAEAEAPSPTRASPTFSSALQRSSPRTVSFRMSPRRDSSEVALTRSASVRLPASSVKLGPKLERYHSAIQRSESVKCASPSRTEFLVAPVDVASKRHLFEKELVGQSREGPASSRKENLQLSGLVTSRLNLWISRTQELAQQGPQNQEPQRELAAGRRPQWRKKPEPPLGAEREEEAMSDVEETVDEYEEQEGKHAPTLTGRKGSLAGD</sequence>
<evidence type="ECO:0000313" key="2">
    <source>
        <dbReference type="Ensembl" id="ENSMMSP00000001859.1"/>
    </source>
</evidence>
<evidence type="ECO:0000313" key="3">
    <source>
        <dbReference type="Proteomes" id="UP000694544"/>
    </source>
</evidence>
<evidence type="ECO:0000256" key="1">
    <source>
        <dbReference type="SAM" id="MobiDB-lite"/>
    </source>
</evidence>
<dbReference type="GeneTree" id="ENSGT00390000005256"/>
<feature type="compositionally biased region" description="Polar residues" evidence="1">
    <location>
        <begin position="1"/>
        <end position="18"/>
    </location>
</feature>
<dbReference type="Proteomes" id="UP000694544">
    <property type="component" value="Unplaced"/>
</dbReference>
<protein>
    <recommendedName>
        <fullName evidence="4">Ladinin-1</fullName>
    </recommendedName>
</protein>
<dbReference type="GO" id="GO:0005198">
    <property type="term" value="F:structural molecule activity"/>
    <property type="evidence" value="ECO:0007669"/>
    <property type="project" value="InterPro"/>
</dbReference>
<keyword evidence="3" id="KW-1185">Reference proteome</keyword>